<dbReference type="SUPFAM" id="SSF54427">
    <property type="entry name" value="NTF2-like"/>
    <property type="match status" value="1"/>
</dbReference>
<dbReference type="OrthoDB" id="8684708at2"/>
<name>A0A1I6XFA6_9BACT</name>
<proteinExistence type="predicted"/>
<dbReference type="RefSeq" id="WP_091691072.1">
    <property type="nucleotide sequence ID" value="NZ_FPBF01000001.1"/>
</dbReference>
<keyword evidence="2" id="KW-1185">Reference proteome</keyword>
<protein>
    <recommendedName>
        <fullName evidence="3">SnoaL-like domain-containing protein</fullName>
    </recommendedName>
</protein>
<evidence type="ECO:0000313" key="2">
    <source>
        <dbReference type="Proteomes" id="UP000199673"/>
    </source>
</evidence>
<accession>A0A1I6XFA6</accession>
<dbReference type="Gene3D" id="3.10.450.50">
    <property type="match status" value="1"/>
</dbReference>
<dbReference type="AlphaFoldDB" id="A0A1I6XFA6"/>
<dbReference type="STRING" id="305507.SAMN04489724_0448"/>
<gene>
    <name evidence="1" type="ORF">SAMN04489724_0448</name>
</gene>
<evidence type="ECO:0000313" key="1">
    <source>
        <dbReference type="EMBL" id="SFT36985.1"/>
    </source>
</evidence>
<sequence length="105" mass="11872">MSNLPKLIASLIEAQNSYDSIKFSNCFAETAIVHDEAHKYIGRNEIKSWIGGANDTYKTMMRPIEYLTDTQELKAEISGNFPGSPLVLTYQFACKDEQIHSLRIV</sequence>
<dbReference type="InterPro" id="IPR032710">
    <property type="entry name" value="NTF2-like_dom_sf"/>
</dbReference>
<dbReference type="EMBL" id="FPBF01000001">
    <property type="protein sequence ID" value="SFT36985.1"/>
    <property type="molecule type" value="Genomic_DNA"/>
</dbReference>
<organism evidence="1 2">
    <name type="scientific">Algoriphagus locisalis</name>
    <dbReference type="NCBI Taxonomy" id="305507"/>
    <lineage>
        <taxon>Bacteria</taxon>
        <taxon>Pseudomonadati</taxon>
        <taxon>Bacteroidota</taxon>
        <taxon>Cytophagia</taxon>
        <taxon>Cytophagales</taxon>
        <taxon>Cyclobacteriaceae</taxon>
        <taxon>Algoriphagus</taxon>
    </lineage>
</organism>
<reference evidence="2" key="1">
    <citation type="submission" date="2016-10" db="EMBL/GenBank/DDBJ databases">
        <authorList>
            <person name="Varghese N."/>
            <person name="Submissions S."/>
        </authorList>
    </citation>
    <scope>NUCLEOTIDE SEQUENCE [LARGE SCALE GENOMIC DNA]</scope>
    <source>
        <strain evidence="2">DSM 23445</strain>
    </source>
</reference>
<dbReference type="Proteomes" id="UP000199673">
    <property type="component" value="Unassembled WGS sequence"/>
</dbReference>
<evidence type="ECO:0008006" key="3">
    <source>
        <dbReference type="Google" id="ProtNLM"/>
    </source>
</evidence>